<feature type="coiled-coil region" evidence="1">
    <location>
        <begin position="107"/>
        <end position="289"/>
    </location>
</feature>
<keyword evidence="1" id="KW-0175">Coiled coil</keyword>
<proteinExistence type="predicted"/>
<sequence length="296" mass="34597">MDTDIPFVQKNVSVEWEVVQAISTEDIQYYNERDAEYVIAKMITFFINPDDPSAMLETMSHLFEVTQSLLEKTFHFYREYKVSADSMKTENEMMKAKLQDRSSEHEIQRLRSEVESRQRELELVKSQKDHDEQALRMQIRQLTEERDVAQVKARKTDEDEKLHKASAQKMALQIDDLTKKNKELTNELNTYLEQIQSLEAAAADNQDMAMQKSDLQQENEQIKADLIQKDMEMAQLRDANTQMEEQVENAMNAFKGVTEEAELREAAISQAIEQNLQELMDRMAIKDRQILHHASE</sequence>
<name>A0A5J4VAJ6_9EUKA</name>
<protein>
    <submittedName>
        <fullName evidence="2">Uncharacterized protein</fullName>
    </submittedName>
</protein>
<dbReference type="Proteomes" id="UP000324800">
    <property type="component" value="Unassembled WGS sequence"/>
</dbReference>
<evidence type="ECO:0000313" key="3">
    <source>
        <dbReference type="Proteomes" id="UP000324800"/>
    </source>
</evidence>
<comment type="caution">
    <text evidence="2">The sequence shown here is derived from an EMBL/GenBank/DDBJ whole genome shotgun (WGS) entry which is preliminary data.</text>
</comment>
<organism evidence="2 3">
    <name type="scientific">Streblomastix strix</name>
    <dbReference type="NCBI Taxonomy" id="222440"/>
    <lineage>
        <taxon>Eukaryota</taxon>
        <taxon>Metamonada</taxon>
        <taxon>Preaxostyla</taxon>
        <taxon>Oxymonadida</taxon>
        <taxon>Streblomastigidae</taxon>
        <taxon>Streblomastix</taxon>
    </lineage>
</organism>
<reference evidence="2 3" key="1">
    <citation type="submission" date="2019-03" db="EMBL/GenBank/DDBJ databases">
        <title>Single cell metagenomics reveals metabolic interactions within the superorganism composed of flagellate Streblomastix strix and complex community of Bacteroidetes bacteria on its surface.</title>
        <authorList>
            <person name="Treitli S.C."/>
            <person name="Kolisko M."/>
            <person name="Husnik F."/>
            <person name="Keeling P."/>
            <person name="Hampl V."/>
        </authorList>
    </citation>
    <scope>NUCLEOTIDE SEQUENCE [LARGE SCALE GENOMIC DNA]</scope>
    <source>
        <strain evidence="2">ST1C</strain>
    </source>
</reference>
<dbReference type="AlphaFoldDB" id="A0A5J4VAJ6"/>
<evidence type="ECO:0000256" key="1">
    <source>
        <dbReference type="SAM" id="Coils"/>
    </source>
</evidence>
<evidence type="ECO:0000313" key="2">
    <source>
        <dbReference type="EMBL" id="KAA6379490.1"/>
    </source>
</evidence>
<accession>A0A5J4VAJ6</accession>
<feature type="non-terminal residue" evidence="2">
    <location>
        <position position="296"/>
    </location>
</feature>
<dbReference type="EMBL" id="SNRW01008462">
    <property type="protein sequence ID" value="KAA6379490.1"/>
    <property type="molecule type" value="Genomic_DNA"/>
</dbReference>
<dbReference type="OrthoDB" id="6351660at2759"/>
<gene>
    <name evidence="2" type="ORF">EZS28_024985</name>
</gene>